<keyword evidence="2" id="KW-1185">Reference proteome</keyword>
<proteinExistence type="predicted"/>
<evidence type="ECO:0000313" key="2">
    <source>
        <dbReference type="Proteomes" id="UP001396334"/>
    </source>
</evidence>
<dbReference type="EMBL" id="JBBPBN010000011">
    <property type="protein sequence ID" value="KAK9028874.1"/>
    <property type="molecule type" value="Genomic_DNA"/>
</dbReference>
<comment type="caution">
    <text evidence="1">The sequence shown here is derived from an EMBL/GenBank/DDBJ whole genome shotgun (WGS) entry which is preliminary data.</text>
</comment>
<evidence type="ECO:0000313" key="1">
    <source>
        <dbReference type="EMBL" id="KAK9028874.1"/>
    </source>
</evidence>
<sequence>MGDGGVEQWKWGVVELGDAGNSVKGVVEVVRVAEPVGVGERSRRAGCSMVVKAWLSAVMGAGAMWWLFGSGEWDGCRLGGDARWGLVMGPVGAGSGGCEWFDGRLGEGGAWVFDGGLWWWTHGSMVMMKCDGSWGMARWMLLLDLLLEITRRKRDGTLVSFINSAVISSKKTSLIYNLKLV</sequence>
<gene>
    <name evidence="1" type="ORF">V6N11_026010</name>
</gene>
<accession>A0ABR2SUR2</accession>
<protein>
    <submittedName>
        <fullName evidence="1">Uncharacterized protein</fullName>
    </submittedName>
</protein>
<organism evidence="1 2">
    <name type="scientific">Hibiscus sabdariffa</name>
    <name type="common">roselle</name>
    <dbReference type="NCBI Taxonomy" id="183260"/>
    <lineage>
        <taxon>Eukaryota</taxon>
        <taxon>Viridiplantae</taxon>
        <taxon>Streptophyta</taxon>
        <taxon>Embryophyta</taxon>
        <taxon>Tracheophyta</taxon>
        <taxon>Spermatophyta</taxon>
        <taxon>Magnoliopsida</taxon>
        <taxon>eudicotyledons</taxon>
        <taxon>Gunneridae</taxon>
        <taxon>Pentapetalae</taxon>
        <taxon>rosids</taxon>
        <taxon>malvids</taxon>
        <taxon>Malvales</taxon>
        <taxon>Malvaceae</taxon>
        <taxon>Malvoideae</taxon>
        <taxon>Hibiscus</taxon>
    </lineage>
</organism>
<dbReference type="Proteomes" id="UP001396334">
    <property type="component" value="Unassembled WGS sequence"/>
</dbReference>
<reference evidence="1 2" key="1">
    <citation type="journal article" date="2024" name="G3 (Bethesda)">
        <title>Genome assembly of Hibiscus sabdariffa L. provides insights into metabolisms of medicinal natural products.</title>
        <authorList>
            <person name="Kim T."/>
        </authorList>
    </citation>
    <scope>NUCLEOTIDE SEQUENCE [LARGE SCALE GENOMIC DNA]</scope>
    <source>
        <strain evidence="1">TK-2024</strain>
        <tissue evidence="1">Old leaves</tissue>
    </source>
</reference>
<name>A0ABR2SUR2_9ROSI</name>